<proteinExistence type="predicted"/>
<keyword evidence="1" id="KW-1133">Transmembrane helix</keyword>
<feature type="transmembrane region" description="Helical" evidence="1">
    <location>
        <begin position="151"/>
        <end position="173"/>
    </location>
</feature>
<protein>
    <submittedName>
        <fullName evidence="2">Uncharacterized protein</fullName>
    </submittedName>
</protein>
<feature type="transmembrane region" description="Helical" evidence="1">
    <location>
        <begin position="61"/>
        <end position="78"/>
    </location>
</feature>
<comment type="caution">
    <text evidence="2">The sequence shown here is derived from an EMBL/GenBank/DDBJ whole genome shotgun (WGS) entry which is preliminary data.</text>
</comment>
<keyword evidence="1" id="KW-0812">Transmembrane</keyword>
<feature type="transmembrane region" description="Helical" evidence="1">
    <location>
        <begin position="262"/>
        <end position="284"/>
    </location>
</feature>
<name>A0A0W8E1B7_9ZZZZ</name>
<reference evidence="2" key="1">
    <citation type="journal article" date="2015" name="Proc. Natl. Acad. Sci. U.S.A.">
        <title>Networks of energetic and metabolic interactions define dynamics in microbial communities.</title>
        <authorList>
            <person name="Embree M."/>
            <person name="Liu J.K."/>
            <person name="Al-Bassam M.M."/>
            <person name="Zengler K."/>
        </authorList>
    </citation>
    <scope>NUCLEOTIDE SEQUENCE</scope>
</reference>
<keyword evidence="1" id="KW-0472">Membrane</keyword>
<feature type="transmembrane region" description="Helical" evidence="1">
    <location>
        <begin position="185"/>
        <end position="205"/>
    </location>
</feature>
<dbReference type="AlphaFoldDB" id="A0A0W8E1B7"/>
<dbReference type="EMBL" id="LNQE01001918">
    <property type="protein sequence ID" value="KUG02479.1"/>
    <property type="molecule type" value="Genomic_DNA"/>
</dbReference>
<feature type="transmembrane region" description="Helical" evidence="1">
    <location>
        <begin position="296"/>
        <end position="315"/>
    </location>
</feature>
<sequence length="350" mass="36835">MKNQKYLIIFAGLVFGALAAYMTKLGNPGNMGVCVACFYRDVTGALGFHRAEVVQYLRPEIMGICLGAFIAALSFGEFRARGGSNPLVRFLLGMFVMIGALVFLGCPVRAVLRLAGGDLNALYGIAGIVVGALIGIYFLRRGFNLGRASSTYTIAGYLIPITMVVLLGFAITQPQFIFNSETGPGAMRAPLIMSLLVGLLIGFLAQKTRMCFVGGWRDLSLVKDSFLFSGIAAFFFGALVVNLFIGAVNVGFEGQPIAHTNALWNFMGMVLCGLGCTLLGGCPLRQTVLAAEGDTDAGVTILGLVAGAAVSHNFLLASSPTGPAVNGPTIVIIGLLVVCAIGYFMSEQLE</sequence>
<gene>
    <name evidence="2" type="ORF">ASZ90_020111</name>
</gene>
<feature type="transmembrane region" description="Helical" evidence="1">
    <location>
        <begin position="327"/>
        <end position="345"/>
    </location>
</feature>
<feature type="transmembrane region" description="Helical" evidence="1">
    <location>
        <begin position="90"/>
        <end position="115"/>
    </location>
</feature>
<dbReference type="InterPro" id="IPR007272">
    <property type="entry name" value="Sulf_transp_TsuA/YedE"/>
</dbReference>
<evidence type="ECO:0000256" key="1">
    <source>
        <dbReference type="SAM" id="Phobius"/>
    </source>
</evidence>
<dbReference type="Pfam" id="PF04143">
    <property type="entry name" value="Sulf_transp"/>
    <property type="match status" value="1"/>
</dbReference>
<accession>A0A0W8E1B7</accession>
<organism evidence="2">
    <name type="scientific">hydrocarbon metagenome</name>
    <dbReference type="NCBI Taxonomy" id="938273"/>
    <lineage>
        <taxon>unclassified sequences</taxon>
        <taxon>metagenomes</taxon>
        <taxon>ecological metagenomes</taxon>
    </lineage>
</organism>
<dbReference type="NCBIfam" id="TIGR04112">
    <property type="entry name" value="seleno_YedE"/>
    <property type="match status" value="1"/>
</dbReference>
<dbReference type="InterPro" id="IPR026366">
    <property type="entry name" value="Seleno_YedE"/>
</dbReference>
<feature type="transmembrane region" description="Helical" evidence="1">
    <location>
        <begin position="121"/>
        <end position="139"/>
    </location>
</feature>
<evidence type="ECO:0000313" key="2">
    <source>
        <dbReference type="EMBL" id="KUG02479.1"/>
    </source>
</evidence>
<feature type="transmembrane region" description="Helical" evidence="1">
    <location>
        <begin position="226"/>
        <end position="250"/>
    </location>
</feature>